<evidence type="ECO:0000256" key="7">
    <source>
        <dbReference type="ARBA" id="ARBA00023136"/>
    </source>
</evidence>
<proteinExistence type="inferred from homology"/>
<organism evidence="12 13">
    <name type="scientific">Mytilus edulis</name>
    <name type="common">Blue mussel</name>
    <dbReference type="NCBI Taxonomy" id="6550"/>
    <lineage>
        <taxon>Eukaryota</taxon>
        <taxon>Metazoa</taxon>
        <taxon>Spiralia</taxon>
        <taxon>Lophotrochozoa</taxon>
        <taxon>Mollusca</taxon>
        <taxon>Bivalvia</taxon>
        <taxon>Autobranchia</taxon>
        <taxon>Pteriomorphia</taxon>
        <taxon>Mytilida</taxon>
        <taxon>Mytiloidea</taxon>
        <taxon>Mytilidae</taxon>
        <taxon>Mytilinae</taxon>
        <taxon>Mytilus</taxon>
    </lineage>
</organism>
<keyword evidence="6 10" id="KW-0333">Golgi apparatus</keyword>
<dbReference type="GO" id="GO:0000139">
    <property type="term" value="C:Golgi membrane"/>
    <property type="evidence" value="ECO:0007669"/>
    <property type="project" value="UniProtKB-SubCell"/>
</dbReference>
<dbReference type="Proteomes" id="UP000683360">
    <property type="component" value="Unassembled WGS sequence"/>
</dbReference>
<dbReference type="GO" id="GO:0003676">
    <property type="term" value="F:nucleic acid binding"/>
    <property type="evidence" value="ECO:0007669"/>
    <property type="project" value="InterPro"/>
</dbReference>
<comment type="similarity">
    <text evidence="2 10">Belongs to the sulfotransferase 2 family.</text>
</comment>
<evidence type="ECO:0000256" key="5">
    <source>
        <dbReference type="ARBA" id="ARBA00022989"/>
    </source>
</evidence>
<dbReference type="InterPro" id="IPR005331">
    <property type="entry name" value="Sulfotransferase"/>
</dbReference>
<keyword evidence="9" id="KW-0862">Zinc</keyword>
<reference evidence="12" key="1">
    <citation type="submission" date="2021-03" db="EMBL/GenBank/DDBJ databases">
        <authorList>
            <person name="Bekaert M."/>
        </authorList>
    </citation>
    <scope>NUCLEOTIDE SEQUENCE</scope>
</reference>
<dbReference type="PANTHER" id="PTHR12137">
    <property type="entry name" value="CARBOHYDRATE SULFOTRANSFERASE"/>
    <property type="match status" value="1"/>
</dbReference>
<dbReference type="EMBL" id="CAJPWZ010002851">
    <property type="protein sequence ID" value="CAG2246286.1"/>
    <property type="molecule type" value="Genomic_DNA"/>
</dbReference>
<evidence type="ECO:0000256" key="3">
    <source>
        <dbReference type="ARBA" id="ARBA00022679"/>
    </source>
</evidence>
<dbReference type="Pfam" id="PF03567">
    <property type="entry name" value="Sulfotransfer_2"/>
    <property type="match status" value="1"/>
</dbReference>
<sequence>MHSTTTFKLKVLFVRDPYSRLYSGYIDKLLYPNPHYWNVYGTKIISKYRKNATIESMECGYDVTFAEFVEYVVDTYEYKPRLLEDHFSPIHQHCRPCEIDYKIIGKMETFNDDVNYVFNKLEDDDLKRLSAGHNFNEELLHIANDLHYYENINKTCFEEVNVFERVLRTLYLRGFISKDRVSNFNISTLKPSNCNEFICSNCVISTHKDHSFSGISEAVAEEREQAKRHLTDLRSKIETTPSIQDKVRSYIDQLHVDSKKCVETIQSVSKDLQTYIETRKNIKMTEVEDNEWFALQTHESFIKDAKMSYRRYKQITSELENLLSEKHDPTFHSCFGVIKIDMQNLADVPAEPSLTPVQSFENKILYKDIIEYMESKVDGSLCQSCTDLHERLDKIMKKHESCQQHLRCNTTHMREQDDEIRNLTGEIRFLKSKRASGYDQEYWSESDDTDSDGPDDRCYRCRKHGHYARVYDEPRGVECYNCHEIGHYARDCPEKDKCLISIHKDHSHVEIDGEVSDEREKSKLQITDLRAKIAAIPKIQEKAICYIDQLHVDTEHCIVTINSVCEDLQTFIKARKNIKVTEVEDYEILEHQSYESFMKNNELIHKQYTQIISELENLLF</sequence>
<evidence type="ECO:0000256" key="8">
    <source>
        <dbReference type="ARBA" id="ARBA00023180"/>
    </source>
</evidence>
<accession>A0A8S3UVI5</accession>
<dbReference type="OrthoDB" id="6117100at2759"/>
<dbReference type="InterPro" id="IPR001878">
    <property type="entry name" value="Znf_CCHC"/>
</dbReference>
<keyword evidence="9" id="KW-0863">Zinc-finger</keyword>
<evidence type="ECO:0000256" key="10">
    <source>
        <dbReference type="RuleBase" id="RU364020"/>
    </source>
</evidence>
<dbReference type="AlphaFoldDB" id="A0A8S3UVI5"/>
<keyword evidence="4" id="KW-0812">Transmembrane</keyword>
<keyword evidence="10" id="KW-0735">Signal-anchor</keyword>
<evidence type="ECO:0000313" key="13">
    <source>
        <dbReference type="Proteomes" id="UP000683360"/>
    </source>
</evidence>
<keyword evidence="10" id="KW-0119">Carbohydrate metabolism</keyword>
<keyword evidence="5" id="KW-1133">Transmembrane helix</keyword>
<keyword evidence="8 10" id="KW-0325">Glycoprotein</keyword>
<dbReference type="Gene3D" id="3.30.160.60">
    <property type="entry name" value="Classic Zinc Finger"/>
    <property type="match status" value="1"/>
</dbReference>
<keyword evidence="7" id="KW-0472">Membrane</keyword>
<dbReference type="SUPFAM" id="SSF57756">
    <property type="entry name" value="Retrovirus zinc finger-like domains"/>
    <property type="match status" value="1"/>
</dbReference>
<dbReference type="PROSITE" id="PS50158">
    <property type="entry name" value="ZF_CCHC"/>
    <property type="match status" value="1"/>
</dbReference>
<dbReference type="GO" id="GO:0016051">
    <property type="term" value="P:carbohydrate biosynthetic process"/>
    <property type="evidence" value="ECO:0007669"/>
    <property type="project" value="InterPro"/>
</dbReference>
<evidence type="ECO:0000313" key="12">
    <source>
        <dbReference type="EMBL" id="CAG2246286.1"/>
    </source>
</evidence>
<dbReference type="EC" id="2.8.2.-" evidence="10"/>
<evidence type="ECO:0000256" key="2">
    <source>
        <dbReference type="ARBA" id="ARBA00006339"/>
    </source>
</evidence>
<protein>
    <recommendedName>
        <fullName evidence="10">Carbohydrate sulfotransferase</fullName>
        <ecNumber evidence="10">2.8.2.-</ecNumber>
    </recommendedName>
</protein>
<dbReference type="SMART" id="SM00343">
    <property type="entry name" value="ZnF_C2HC"/>
    <property type="match status" value="2"/>
</dbReference>
<feature type="domain" description="CCHC-type" evidence="11">
    <location>
        <begin position="479"/>
        <end position="494"/>
    </location>
</feature>
<keyword evidence="3 10" id="KW-0808">Transferase</keyword>
<keyword evidence="9" id="KW-0479">Metal-binding</keyword>
<evidence type="ECO:0000259" key="11">
    <source>
        <dbReference type="PROSITE" id="PS50158"/>
    </source>
</evidence>
<keyword evidence="13" id="KW-1185">Reference proteome</keyword>
<comment type="caution">
    <text evidence="12">The sequence shown here is derived from an EMBL/GenBank/DDBJ whole genome shotgun (WGS) entry which is preliminary data.</text>
</comment>
<name>A0A8S3UVI5_MYTED</name>
<evidence type="ECO:0000256" key="6">
    <source>
        <dbReference type="ARBA" id="ARBA00023034"/>
    </source>
</evidence>
<evidence type="ECO:0000256" key="4">
    <source>
        <dbReference type="ARBA" id="ARBA00022692"/>
    </source>
</evidence>
<comment type="subcellular location">
    <subcellularLocation>
        <location evidence="1 10">Golgi apparatus membrane</location>
        <topology evidence="1 10">Single-pass type II membrane protein</topology>
    </subcellularLocation>
</comment>
<dbReference type="InterPro" id="IPR018011">
    <property type="entry name" value="Carb_sulfotrans_8-10"/>
</dbReference>
<dbReference type="PANTHER" id="PTHR12137:SF54">
    <property type="entry name" value="CARBOHYDRATE SULFOTRANSFERASE"/>
    <property type="match status" value="1"/>
</dbReference>
<dbReference type="GO" id="GO:0008270">
    <property type="term" value="F:zinc ion binding"/>
    <property type="evidence" value="ECO:0007669"/>
    <property type="project" value="UniProtKB-KW"/>
</dbReference>
<dbReference type="GO" id="GO:0008146">
    <property type="term" value="F:sulfotransferase activity"/>
    <property type="evidence" value="ECO:0007669"/>
    <property type="project" value="InterPro"/>
</dbReference>
<dbReference type="SUPFAM" id="SSF57845">
    <property type="entry name" value="B-box zinc-binding domain"/>
    <property type="match status" value="1"/>
</dbReference>
<gene>
    <name evidence="12" type="ORF">MEDL_58261</name>
</gene>
<evidence type="ECO:0000256" key="9">
    <source>
        <dbReference type="PROSITE-ProRule" id="PRU00047"/>
    </source>
</evidence>
<dbReference type="Pfam" id="PF00098">
    <property type="entry name" value="zf-CCHC"/>
    <property type="match status" value="1"/>
</dbReference>
<dbReference type="InterPro" id="IPR036875">
    <property type="entry name" value="Znf_CCHC_sf"/>
</dbReference>
<dbReference type="Gene3D" id="4.10.60.10">
    <property type="entry name" value="Zinc finger, CCHC-type"/>
    <property type="match status" value="1"/>
</dbReference>
<evidence type="ECO:0000256" key="1">
    <source>
        <dbReference type="ARBA" id="ARBA00004323"/>
    </source>
</evidence>